<dbReference type="AlphaFoldDB" id="A0A179GFD6"/>
<dbReference type="EMBL" id="LSBH01000007">
    <property type="protein sequence ID" value="OAQ76557.1"/>
    <property type="molecule type" value="Genomic_DNA"/>
</dbReference>
<gene>
    <name evidence="1" type="ORF">VFPBJ_08917</name>
</gene>
<dbReference type="Proteomes" id="UP000078240">
    <property type="component" value="Unassembled WGS sequence"/>
</dbReference>
<accession>A0A179GFD6</accession>
<protein>
    <submittedName>
        <fullName evidence="1">Uncharacterized protein</fullName>
    </submittedName>
</protein>
<evidence type="ECO:0000313" key="1">
    <source>
        <dbReference type="EMBL" id="OAQ76557.1"/>
    </source>
</evidence>
<proteinExistence type="predicted"/>
<evidence type="ECO:0000313" key="2">
    <source>
        <dbReference type="Proteomes" id="UP000078240"/>
    </source>
</evidence>
<sequence>MTNEFSKVPGLNHVPQEWMEELSSAAQWAAAGFGGPEETGALRCGVIQGNPTSRWLIALSSVLFEGTTRLHPYTSVIYATDQRWRGHVQALNEESLRGGTAADEGPQFRIDSYQTVQLWLRGQGSSSAKGDTRAVLFVLEVDSTYSAAFAAALLAIMAWSRWAASRKSAPRKVAVILVSVGAMHATVQRVLDEALPGDVMAFELARLHDGRERVKQFRLDTSKTCEVLCRIAREASDAERHLVLLFGTPIPYRALLTLDEVGYLKLNKENSSSAESRFASKDARMLIMRLPWGFHAPFPIRGFTHLHLICTADAEIVKSHDFQTGQVVDIYRDAAIADLKEQFSWAFRADCPRENVSVYRQVNEPFLRPERRCLFNDRQMEGMLAEVAYLGTWLGGIGGKAFLPLVQPNFMTAYDSMRRMANLDILKVDFENMRMTESLEKPLRGPFHALLRLFDYDPRLALFVCFPTRSAAVRAIKIQVAALQLVGIVSLFPALEFGRDHGVVKEEIAALCSGYTKSIATTGTTWALLALWKNAMRSHLDLLAGNAGDSQLVPGKVTISWEAASRMLAWEDEIREVLKSHPVEDLDLLPSSNEPDTIENWEVNELREHVLHCYNSQLAAAILPDNGGADDADEEHPVPVRYRDLASRSIFGVEDGVEGLVDFQMLKHKDSNMKVPIGAYMNLIRTDRRSHTDLRDWIWIPRSTWASWAPGRAAASTSTQEPGSLVQILGRTAPVENNADGD</sequence>
<name>A0A179GFD6_PURLI</name>
<organism evidence="1 2">
    <name type="scientific">Purpureocillium lilacinum</name>
    <name type="common">Paecilomyces lilacinus</name>
    <dbReference type="NCBI Taxonomy" id="33203"/>
    <lineage>
        <taxon>Eukaryota</taxon>
        <taxon>Fungi</taxon>
        <taxon>Dikarya</taxon>
        <taxon>Ascomycota</taxon>
        <taxon>Pezizomycotina</taxon>
        <taxon>Sordariomycetes</taxon>
        <taxon>Hypocreomycetidae</taxon>
        <taxon>Hypocreales</taxon>
        <taxon>Ophiocordycipitaceae</taxon>
        <taxon>Purpureocillium</taxon>
    </lineage>
</organism>
<reference evidence="1 2" key="1">
    <citation type="submission" date="2016-01" db="EMBL/GenBank/DDBJ databases">
        <title>Biosynthesis of antibiotic leucinostatins and their inhibition on Phytophthora in bio-control Purpureocillium lilacinum.</title>
        <authorList>
            <person name="Wang G."/>
            <person name="Liu Z."/>
            <person name="Lin R."/>
            <person name="Li E."/>
            <person name="Mao Z."/>
            <person name="Ling J."/>
            <person name="Yin W."/>
            <person name="Xie B."/>
        </authorList>
    </citation>
    <scope>NUCLEOTIDE SEQUENCE [LARGE SCALE GENOMIC DNA]</scope>
    <source>
        <strain evidence="1">PLBJ-1</strain>
    </source>
</reference>
<comment type="caution">
    <text evidence="1">The sequence shown here is derived from an EMBL/GenBank/DDBJ whole genome shotgun (WGS) entry which is preliminary data.</text>
</comment>